<protein>
    <submittedName>
        <fullName evidence="1">Uncharacterized protein</fullName>
    </submittedName>
</protein>
<reference evidence="1 2" key="1">
    <citation type="submission" date="2020-08" db="EMBL/GenBank/DDBJ databases">
        <title>Genomic Encyclopedia of Type Strains, Phase III (KMG-III): the genomes of soil and plant-associated and newly described type strains.</title>
        <authorList>
            <person name="Whitman W."/>
        </authorList>
    </citation>
    <scope>NUCLEOTIDE SEQUENCE [LARGE SCALE GENOMIC DNA]</scope>
    <source>
        <strain evidence="1 2">CECT 5862</strain>
    </source>
</reference>
<dbReference type="EMBL" id="JACHXK010000001">
    <property type="protein sequence ID" value="MBB3108116.1"/>
    <property type="molecule type" value="Genomic_DNA"/>
</dbReference>
<dbReference type="Proteomes" id="UP000570361">
    <property type="component" value="Unassembled WGS sequence"/>
</dbReference>
<dbReference type="AlphaFoldDB" id="A0A7W5FKG9"/>
<proteinExistence type="predicted"/>
<comment type="caution">
    <text evidence="1">The sequence shown here is derived from an EMBL/GenBank/DDBJ whole genome shotgun (WGS) entry which is preliminary data.</text>
</comment>
<organism evidence="1 2">
    <name type="scientific">Paenibacillus phyllosphaerae</name>
    <dbReference type="NCBI Taxonomy" id="274593"/>
    <lineage>
        <taxon>Bacteria</taxon>
        <taxon>Bacillati</taxon>
        <taxon>Bacillota</taxon>
        <taxon>Bacilli</taxon>
        <taxon>Bacillales</taxon>
        <taxon>Paenibacillaceae</taxon>
        <taxon>Paenibacillus</taxon>
    </lineage>
</organism>
<accession>A0A7W5FKG9</accession>
<evidence type="ECO:0000313" key="2">
    <source>
        <dbReference type="Proteomes" id="UP000570361"/>
    </source>
</evidence>
<sequence length="45" mass="4861">MSASNDVDLVMFMGTSINLWQPNGAFLNDAIARFNAAKSWLTANG</sequence>
<keyword evidence="2" id="KW-1185">Reference proteome</keyword>
<evidence type="ECO:0000313" key="1">
    <source>
        <dbReference type="EMBL" id="MBB3108116.1"/>
    </source>
</evidence>
<name>A0A7W5FKG9_9BACL</name>
<gene>
    <name evidence="1" type="ORF">FHS18_000144</name>
</gene>